<keyword evidence="1" id="KW-1133">Transmembrane helix</keyword>
<feature type="transmembrane region" description="Helical" evidence="1">
    <location>
        <begin position="27"/>
        <end position="55"/>
    </location>
</feature>
<dbReference type="Proteomes" id="UP000196573">
    <property type="component" value="Unassembled WGS sequence"/>
</dbReference>
<accession>A0A1X7AM15</accession>
<keyword evidence="3" id="KW-1185">Reference proteome</keyword>
<gene>
    <name evidence="2" type="ORF">EHSB41UT_02236</name>
</gene>
<dbReference type="AlphaFoldDB" id="A0A1X7AM15"/>
<keyword evidence="1" id="KW-0472">Membrane</keyword>
<name>A0A1X7AM15_9GAMM</name>
<evidence type="ECO:0000313" key="3">
    <source>
        <dbReference type="Proteomes" id="UP000196573"/>
    </source>
</evidence>
<organism evidence="2 3">
    <name type="scientific">Parendozoicomonas haliclonae</name>
    <dbReference type="NCBI Taxonomy" id="1960125"/>
    <lineage>
        <taxon>Bacteria</taxon>
        <taxon>Pseudomonadati</taxon>
        <taxon>Pseudomonadota</taxon>
        <taxon>Gammaproteobacteria</taxon>
        <taxon>Oceanospirillales</taxon>
        <taxon>Endozoicomonadaceae</taxon>
        <taxon>Parendozoicomonas</taxon>
    </lineage>
</organism>
<keyword evidence="1" id="KW-0812">Transmembrane</keyword>
<protein>
    <submittedName>
        <fullName evidence="2">Uncharacterized protein</fullName>
    </submittedName>
</protein>
<sequence length="61" mass="6877">MATEMDDERIICIQHWNRRVKEERLRYLVTLLGVLLPAGMLLMFFLGALLGVSMISGNALG</sequence>
<evidence type="ECO:0000256" key="1">
    <source>
        <dbReference type="SAM" id="Phobius"/>
    </source>
</evidence>
<proteinExistence type="predicted"/>
<dbReference type="EMBL" id="FWPT01000004">
    <property type="protein sequence ID" value="SMA46688.1"/>
    <property type="molecule type" value="Genomic_DNA"/>
</dbReference>
<reference evidence="2 3" key="1">
    <citation type="submission" date="2017-03" db="EMBL/GenBank/DDBJ databases">
        <authorList>
            <person name="Afonso C.L."/>
            <person name="Miller P.J."/>
            <person name="Scott M.A."/>
            <person name="Spackman E."/>
            <person name="Goraichik I."/>
            <person name="Dimitrov K.M."/>
            <person name="Suarez D.L."/>
            <person name="Swayne D.E."/>
        </authorList>
    </citation>
    <scope>NUCLEOTIDE SEQUENCE [LARGE SCALE GENOMIC DNA]</scope>
    <source>
        <strain evidence="2">SB41UT1</strain>
    </source>
</reference>
<evidence type="ECO:0000313" key="2">
    <source>
        <dbReference type="EMBL" id="SMA46688.1"/>
    </source>
</evidence>